<dbReference type="PANTHER" id="PTHR43163:SF3">
    <property type="entry name" value="PEPTIDE ABC TRANSPORTER PERMEASE PROTEIN"/>
    <property type="match status" value="1"/>
</dbReference>
<proteinExistence type="inferred from homology"/>
<dbReference type="PANTHER" id="PTHR43163">
    <property type="entry name" value="DIPEPTIDE TRANSPORT SYSTEM PERMEASE PROTEIN DPPB-RELATED"/>
    <property type="match status" value="1"/>
</dbReference>
<evidence type="ECO:0000256" key="1">
    <source>
        <dbReference type="ARBA" id="ARBA00004651"/>
    </source>
</evidence>
<sequence length="318" mass="33974">MRRFLLRRVAAVPPTLLAVSSLVFLATQVLPGDVARTVLGREADEGSVRALRHDLGLDRPLAVQYASWLGHFVTGDWGTSYTLRVPVRALLLERLGHSLFLAGFAFLLLVPVALALGLLAGLFHGRALDRLVTSTTLALGATPEFVTGVVLLVVFSVRLRWFPASAQPRPGHDGLGDTLWHLALPAASLVLVCTGYVARHVRAGTIAALEGAHVRAARLRGLSSPRIVVRHVLRNATVPATSALGVQLQYLLGGIVVVELLFDYPGAGALLLRAAQDKDLPTLQASALVLGALYMLVVLLADVVHRLLDPRIRSEAAA</sequence>
<dbReference type="Pfam" id="PF19300">
    <property type="entry name" value="BPD_transp_1_N"/>
    <property type="match status" value="1"/>
</dbReference>
<evidence type="ECO:0000256" key="8">
    <source>
        <dbReference type="SAM" id="SignalP"/>
    </source>
</evidence>
<comment type="subcellular location">
    <subcellularLocation>
        <location evidence="1 7">Cell membrane</location>
        <topology evidence="1 7">Multi-pass membrane protein</topology>
    </subcellularLocation>
</comment>
<gene>
    <name evidence="10" type="ORF">ACH407_14400</name>
</gene>
<dbReference type="InterPro" id="IPR045621">
    <property type="entry name" value="BPD_transp_1_N"/>
</dbReference>
<feature type="domain" description="ABC transmembrane type-1" evidence="9">
    <location>
        <begin position="95"/>
        <end position="301"/>
    </location>
</feature>
<keyword evidence="2 7" id="KW-0813">Transport</keyword>
<feature type="transmembrane region" description="Helical" evidence="7">
    <location>
        <begin position="179"/>
        <end position="198"/>
    </location>
</feature>
<comment type="caution">
    <text evidence="10">The sequence shown here is derived from an EMBL/GenBank/DDBJ whole genome shotgun (WGS) entry which is preliminary data.</text>
</comment>
<feature type="transmembrane region" description="Helical" evidence="7">
    <location>
        <begin position="240"/>
        <end position="262"/>
    </location>
</feature>
<keyword evidence="6 7" id="KW-0472">Membrane</keyword>
<dbReference type="InterPro" id="IPR000515">
    <property type="entry name" value="MetI-like"/>
</dbReference>
<keyword evidence="4 7" id="KW-0812">Transmembrane</keyword>
<feature type="transmembrane region" description="Helical" evidence="7">
    <location>
        <begin position="282"/>
        <end position="304"/>
    </location>
</feature>
<dbReference type="Proteomes" id="UP001611339">
    <property type="component" value="Unassembled WGS sequence"/>
</dbReference>
<evidence type="ECO:0000256" key="7">
    <source>
        <dbReference type="RuleBase" id="RU363032"/>
    </source>
</evidence>
<protein>
    <submittedName>
        <fullName evidence="10">ABC transporter permease</fullName>
    </submittedName>
</protein>
<dbReference type="PROSITE" id="PS50928">
    <property type="entry name" value="ABC_TM1"/>
    <property type="match status" value="1"/>
</dbReference>
<evidence type="ECO:0000256" key="3">
    <source>
        <dbReference type="ARBA" id="ARBA00022475"/>
    </source>
</evidence>
<evidence type="ECO:0000259" key="9">
    <source>
        <dbReference type="PROSITE" id="PS50928"/>
    </source>
</evidence>
<evidence type="ECO:0000256" key="6">
    <source>
        <dbReference type="ARBA" id="ARBA00023136"/>
    </source>
</evidence>
<keyword evidence="5 7" id="KW-1133">Transmembrane helix</keyword>
<dbReference type="CDD" id="cd06261">
    <property type="entry name" value="TM_PBP2"/>
    <property type="match status" value="1"/>
</dbReference>
<name>A0ABW7U7F0_9ACTN</name>
<dbReference type="EMBL" id="JBIRUI010000005">
    <property type="protein sequence ID" value="MFI1714749.1"/>
    <property type="molecule type" value="Genomic_DNA"/>
</dbReference>
<comment type="similarity">
    <text evidence="7">Belongs to the binding-protein-dependent transport system permease family.</text>
</comment>
<dbReference type="SUPFAM" id="SSF161098">
    <property type="entry name" value="MetI-like"/>
    <property type="match status" value="1"/>
</dbReference>
<dbReference type="RefSeq" id="WP_398709303.1">
    <property type="nucleotide sequence ID" value="NZ_JBIRUI010000005.1"/>
</dbReference>
<reference evidence="10 11" key="1">
    <citation type="submission" date="2024-10" db="EMBL/GenBank/DDBJ databases">
        <title>The Natural Products Discovery Center: Release of the First 8490 Sequenced Strains for Exploring Actinobacteria Biosynthetic Diversity.</title>
        <authorList>
            <person name="Kalkreuter E."/>
            <person name="Kautsar S.A."/>
            <person name="Yang D."/>
            <person name="Bader C.D."/>
            <person name="Teijaro C.N."/>
            <person name="Fluegel L."/>
            <person name="Davis C.M."/>
            <person name="Simpson J.R."/>
            <person name="Lauterbach L."/>
            <person name="Steele A.D."/>
            <person name="Gui C."/>
            <person name="Meng S."/>
            <person name="Li G."/>
            <person name="Viehrig K."/>
            <person name="Ye F."/>
            <person name="Su P."/>
            <person name="Kiefer A.F."/>
            <person name="Nichols A."/>
            <person name="Cepeda A.J."/>
            <person name="Yan W."/>
            <person name="Fan B."/>
            <person name="Jiang Y."/>
            <person name="Adhikari A."/>
            <person name="Zheng C.-J."/>
            <person name="Schuster L."/>
            <person name="Cowan T.M."/>
            <person name="Smanski M.J."/>
            <person name="Chevrette M.G."/>
            <person name="De Carvalho L.P.S."/>
            <person name="Shen B."/>
        </authorList>
    </citation>
    <scope>NUCLEOTIDE SEQUENCE [LARGE SCALE GENOMIC DNA]</scope>
    <source>
        <strain evidence="10 11">NPDC020602</strain>
    </source>
</reference>
<keyword evidence="11" id="KW-1185">Reference proteome</keyword>
<evidence type="ECO:0000256" key="5">
    <source>
        <dbReference type="ARBA" id="ARBA00022989"/>
    </source>
</evidence>
<organism evidence="10 11">
    <name type="scientific">Streptomyces litmocidini</name>
    <dbReference type="NCBI Taxonomy" id="67318"/>
    <lineage>
        <taxon>Bacteria</taxon>
        <taxon>Bacillati</taxon>
        <taxon>Actinomycetota</taxon>
        <taxon>Actinomycetes</taxon>
        <taxon>Kitasatosporales</taxon>
        <taxon>Streptomycetaceae</taxon>
        <taxon>Streptomyces</taxon>
    </lineage>
</organism>
<evidence type="ECO:0000256" key="2">
    <source>
        <dbReference type="ARBA" id="ARBA00022448"/>
    </source>
</evidence>
<keyword evidence="8" id="KW-0732">Signal</keyword>
<evidence type="ECO:0000256" key="4">
    <source>
        <dbReference type="ARBA" id="ARBA00022692"/>
    </source>
</evidence>
<keyword evidence="3" id="KW-1003">Cell membrane</keyword>
<evidence type="ECO:0000313" key="11">
    <source>
        <dbReference type="Proteomes" id="UP001611339"/>
    </source>
</evidence>
<feature type="transmembrane region" description="Helical" evidence="7">
    <location>
        <begin position="99"/>
        <end position="123"/>
    </location>
</feature>
<dbReference type="InterPro" id="IPR035906">
    <property type="entry name" value="MetI-like_sf"/>
</dbReference>
<dbReference type="Pfam" id="PF00528">
    <property type="entry name" value="BPD_transp_1"/>
    <property type="match status" value="1"/>
</dbReference>
<feature type="chain" id="PRO_5046481156" evidence="8">
    <location>
        <begin position="26"/>
        <end position="318"/>
    </location>
</feature>
<accession>A0ABW7U7F0</accession>
<feature type="signal peptide" evidence="8">
    <location>
        <begin position="1"/>
        <end position="25"/>
    </location>
</feature>
<dbReference type="Gene3D" id="1.10.3720.10">
    <property type="entry name" value="MetI-like"/>
    <property type="match status" value="1"/>
</dbReference>
<feature type="transmembrane region" description="Helical" evidence="7">
    <location>
        <begin position="135"/>
        <end position="159"/>
    </location>
</feature>
<evidence type="ECO:0000313" key="10">
    <source>
        <dbReference type="EMBL" id="MFI1714749.1"/>
    </source>
</evidence>